<dbReference type="AlphaFoldDB" id="A0A420Y8U2"/>
<sequence length="190" mass="21556">MRLLQLLNVVAMAMPHATAMPAPALEQRGTLMSAAQFNFLPFNLTNVGMECTRPNATAEMYDCELRFDWHDPNSVKENDITSCTCINKWSWDGYTTSPGQKNTYGADFSICLRDLPTFFEMRFSGFNSTQDFDLEIAHHYTDSENFSVPWNHPTTFATPSLHLPIIKREDTILRLYEAGPIYVNITGVSD</sequence>
<gene>
    <name evidence="2" type="ORF">DL546_005435</name>
</gene>
<dbReference type="EMBL" id="QVQW01000033">
    <property type="protein sequence ID" value="RKU44227.1"/>
    <property type="molecule type" value="Genomic_DNA"/>
</dbReference>
<feature type="chain" id="PRO_5019156643" evidence="1">
    <location>
        <begin position="20"/>
        <end position="190"/>
    </location>
</feature>
<reference evidence="2 3" key="1">
    <citation type="submission" date="2018-08" db="EMBL/GenBank/DDBJ databases">
        <title>Draft genome of the lignicolous fungus Coniochaeta pulveracea.</title>
        <authorList>
            <person name="Borstlap C.J."/>
            <person name="De Witt R.N."/>
            <person name="Botha A."/>
            <person name="Volschenk H."/>
        </authorList>
    </citation>
    <scope>NUCLEOTIDE SEQUENCE [LARGE SCALE GENOMIC DNA]</scope>
    <source>
        <strain evidence="2 3">CAB683</strain>
    </source>
</reference>
<proteinExistence type="predicted"/>
<dbReference type="OrthoDB" id="4802756at2759"/>
<keyword evidence="3" id="KW-1185">Reference proteome</keyword>
<dbReference type="Proteomes" id="UP000275385">
    <property type="component" value="Unassembled WGS sequence"/>
</dbReference>
<keyword evidence="1" id="KW-0732">Signal</keyword>
<comment type="caution">
    <text evidence="2">The sequence shown here is derived from an EMBL/GenBank/DDBJ whole genome shotgun (WGS) entry which is preliminary data.</text>
</comment>
<accession>A0A420Y8U2</accession>
<organism evidence="2 3">
    <name type="scientific">Coniochaeta pulveracea</name>
    <dbReference type="NCBI Taxonomy" id="177199"/>
    <lineage>
        <taxon>Eukaryota</taxon>
        <taxon>Fungi</taxon>
        <taxon>Dikarya</taxon>
        <taxon>Ascomycota</taxon>
        <taxon>Pezizomycotina</taxon>
        <taxon>Sordariomycetes</taxon>
        <taxon>Sordariomycetidae</taxon>
        <taxon>Coniochaetales</taxon>
        <taxon>Coniochaetaceae</taxon>
        <taxon>Coniochaeta</taxon>
    </lineage>
</organism>
<evidence type="ECO:0000313" key="2">
    <source>
        <dbReference type="EMBL" id="RKU44227.1"/>
    </source>
</evidence>
<protein>
    <submittedName>
        <fullName evidence="2">Uncharacterized protein</fullName>
    </submittedName>
</protein>
<evidence type="ECO:0000256" key="1">
    <source>
        <dbReference type="SAM" id="SignalP"/>
    </source>
</evidence>
<feature type="signal peptide" evidence="1">
    <location>
        <begin position="1"/>
        <end position="19"/>
    </location>
</feature>
<evidence type="ECO:0000313" key="3">
    <source>
        <dbReference type="Proteomes" id="UP000275385"/>
    </source>
</evidence>
<name>A0A420Y8U2_9PEZI</name>